<keyword evidence="3" id="KW-0804">Transcription</keyword>
<sequence>MPLHEEPTQVTTEPPRPSDSYVQSFARGLEVLRSFGVDAPAQTLSECAERVGLTRAGARRILLTLQTLGYVEQDGRLFRLTPRVLELGFAYLSAQPWWHLAQPVMEELTRELRESSSAAVLDGSDIVYVVRVPAHRIMSINLGVGTRLPAYCTSMGRVLLAALPEDERARRVAGMTLTARTPHTVTQADELLDVLARVRRQGWALIDQELELGLLSLAAPIRDRGGRVVAAVNVSGQAQHTTVDHMLSHYLPRLLSAAERISAMMAA</sequence>
<keyword evidence="2" id="KW-0238">DNA-binding</keyword>
<dbReference type="RefSeq" id="WP_109036851.1">
    <property type="nucleotide sequence ID" value="NZ_CP029210.1"/>
</dbReference>
<dbReference type="PANTHER" id="PTHR30136:SF34">
    <property type="entry name" value="TRANSCRIPTIONAL REGULATOR"/>
    <property type="match status" value="1"/>
</dbReference>
<reference evidence="6 7" key="1">
    <citation type="submission" date="2018-05" db="EMBL/GenBank/DDBJ databases">
        <title>complete genome sequence of Aquabacterium olei NBRC 110486.</title>
        <authorList>
            <person name="Tang B."/>
            <person name="Chang J."/>
            <person name="Zhang L."/>
            <person name="Yang H."/>
        </authorList>
    </citation>
    <scope>NUCLEOTIDE SEQUENCE [LARGE SCALE GENOMIC DNA]</scope>
    <source>
        <strain evidence="6 7">NBRC 110486</strain>
    </source>
</reference>
<dbReference type="SUPFAM" id="SSF55781">
    <property type="entry name" value="GAF domain-like"/>
    <property type="match status" value="1"/>
</dbReference>
<evidence type="ECO:0000259" key="4">
    <source>
        <dbReference type="PROSITE" id="PS51077"/>
    </source>
</evidence>
<feature type="domain" description="HTH iclR-type" evidence="4">
    <location>
        <begin position="22"/>
        <end position="82"/>
    </location>
</feature>
<dbReference type="Proteomes" id="UP000244892">
    <property type="component" value="Chromosome"/>
</dbReference>
<dbReference type="InterPro" id="IPR050707">
    <property type="entry name" value="HTH_MetabolicPath_Reg"/>
</dbReference>
<dbReference type="GO" id="GO:0003700">
    <property type="term" value="F:DNA-binding transcription factor activity"/>
    <property type="evidence" value="ECO:0007669"/>
    <property type="project" value="TreeGrafter"/>
</dbReference>
<evidence type="ECO:0000313" key="7">
    <source>
        <dbReference type="Proteomes" id="UP000244892"/>
    </source>
</evidence>
<dbReference type="InterPro" id="IPR012794">
    <property type="entry name" value="PcaR_PcaU"/>
</dbReference>
<dbReference type="PANTHER" id="PTHR30136">
    <property type="entry name" value="HELIX-TURN-HELIX TRANSCRIPTIONAL REGULATOR, ICLR FAMILY"/>
    <property type="match status" value="1"/>
</dbReference>
<dbReference type="InterPro" id="IPR036390">
    <property type="entry name" value="WH_DNA-bd_sf"/>
</dbReference>
<keyword evidence="7" id="KW-1185">Reference proteome</keyword>
<dbReference type="FunFam" id="1.10.10.10:FF:000056">
    <property type="entry name" value="IclR family transcriptional regulator"/>
    <property type="match status" value="1"/>
</dbReference>
<dbReference type="Gene3D" id="1.10.10.10">
    <property type="entry name" value="Winged helix-like DNA-binding domain superfamily/Winged helix DNA-binding domain"/>
    <property type="match status" value="1"/>
</dbReference>
<protein>
    <submittedName>
        <fullName evidence="6">IclR family transcriptional regulator</fullName>
    </submittedName>
</protein>
<dbReference type="GO" id="GO:0045893">
    <property type="term" value="P:positive regulation of DNA-templated transcription"/>
    <property type="evidence" value="ECO:0007669"/>
    <property type="project" value="InterPro"/>
</dbReference>
<dbReference type="InterPro" id="IPR029016">
    <property type="entry name" value="GAF-like_dom_sf"/>
</dbReference>
<dbReference type="AlphaFoldDB" id="A0A2U8FTV3"/>
<dbReference type="InterPro" id="IPR014757">
    <property type="entry name" value="Tscrpt_reg_IclR_C"/>
</dbReference>
<evidence type="ECO:0000256" key="1">
    <source>
        <dbReference type="ARBA" id="ARBA00023015"/>
    </source>
</evidence>
<accession>A0A2U8FTV3</accession>
<dbReference type="Gene3D" id="3.30.450.40">
    <property type="match status" value="1"/>
</dbReference>
<dbReference type="PROSITE" id="PS51078">
    <property type="entry name" value="ICLR_ED"/>
    <property type="match status" value="1"/>
</dbReference>
<gene>
    <name evidence="6" type="ORF">DEH84_10765</name>
</gene>
<dbReference type="SMART" id="SM00346">
    <property type="entry name" value="HTH_ICLR"/>
    <property type="match status" value="1"/>
</dbReference>
<dbReference type="EMBL" id="CP029210">
    <property type="protein sequence ID" value="AWI53854.1"/>
    <property type="molecule type" value="Genomic_DNA"/>
</dbReference>
<feature type="domain" description="IclR-ED" evidence="5">
    <location>
        <begin position="83"/>
        <end position="267"/>
    </location>
</feature>
<name>A0A2U8FTV3_9BURK</name>
<evidence type="ECO:0000256" key="2">
    <source>
        <dbReference type="ARBA" id="ARBA00023125"/>
    </source>
</evidence>
<dbReference type="PROSITE" id="PS51077">
    <property type="entry name" value="HTH_ICLR"/>
    <property type="match status" value="1"/>
</dbReference>
<dbReference type="Pfam" id="PF01614">
    <property type="entry name" value="IclR_C"/>
    <property type="match status" value="1"/>
</dbReference>
<proteinExistence type="predicted"/>
<dbReference type="InterPro" id="IPR036388">
    <property type="entry name" value="WH-like_DNA-bd_sf"/>
</dbReference>
<dbReference type="GO" id="GO:0045892">
    <property type="term" value="P:negative regulation of DNA-templated transcription"/>
    <property type="evidence" value="ECO:0007669"/>
    <property type="project" value="TreeGrafter"/>
</dbReference>
<keyword evidence="1" id="KW-0805">Transcription regulation</keyword>
<dbReference type="NCBIfam" id="TIGR02431">
    <property type="entry name" value="pcaR_pcaU"/>
    <property type="match status" value="1"/>
</dbReference>
<dbReference type="KEGG" id="aon:DEH84_10765"/>
<dbReference type="SUPFAM" id="SSF46785">
    <property type="entry name" value="Winged helix' DNA-binding domain"/>
    <property type="match status" value="1"/>
</dbReference>
<evidence type="ECO:0000313" key="6">
    <source>
        <dbReference type="EMBL" id="AWI53854.1"/>
    </source>
</evidence>
<dbReference type="Pfam" id="PF09339">
    <property type="entry name" value="HTH_IclR"/>
    <property type="match status" value="1"/>
</dbReference>
<dbReference type="InterPro" id="IPR005471">
    <property type="entry name" value="Tscrpt_reg_IclR_N"/>
</dbReference>
<dbReference type="OrthoDB" id="9807558at2"/>
<organism evidence="6 7">
    <name type="scientific">Aquabacterium olei</name>
    <dbReference type="NCBI Taxonomy" id="1296669"/>
    <lineage>
        <taxon>Bacteria</taxon>
        <taxon>Pseudomonadati</taxon>
        <taxon>Pseudomonadota</taxon>
        <taxon>Betaproteobacteria</taxon>
        <taxon>Burkholderiales</taxon>
        <taxon>Aquabacterium</taxon>
    </lineage>
</organism>
<dbReference type="GO" id="GO:0003677">
    <property type="term" value="F:DNA binding"/>
    <property type="evidence" value="ECO:0007669"/>
    <property type="project" value="UniProtKB-KW"/>
</dbReference>
<dbReference type="GO" id="GO:0046278">
    <property type="term" value="P:3,4-dihydroxybenzoate metabolic process"/>
    <property type="evidence" value="ECO:0007669"/>
    <property type="project" value="InterPro"/>
</dbReference>
<evidence type="ECO:0000259" key="5">
    <source>
        <dbReference type="PROSITE" id="PS51078"/>
    </source>
</evidence>
<evidence type="ECO:0000256" key="3">
    <source>
        <dbReference type="ARBA" id="ARBA00023163"/>
    </source>
</evidence>